<dbReference type="PANTHER" id="PTHR43179">
    <property type="entry name" value="RHAMNOSYLTRANSFERASE WBBL"/>
    <property type="match status" value="1"/>
</dbReference>
<evidence type="ECO:0000256" key="1">
    <source>
        <dbReference type="ARBA" id="ARBA00004776"/>
    </source>
</evidence>
<evidence type="ECO:0000313" key="7">
    <source>
        <dbReference type="Proteomes" id="UP000050502"/>
    </source>
</evidence>
<dbReference type="Proteomes" id="UP000050502">
    <property type="component" value="Unassembled WGS sequence"/>
</dbReference>
<protein>
    <recommendedName>
        <fullName evidence="5">Glycosyltransferase 2-like domain-containing protein</fullName>
    </recommendedName>
</protein>
<dbReference type="EMBL" id="LGKN01000004">
    <property type="protein sequence ID" value="KPL88660.1"/>
    <property type="molecule type" value="Genomic_DNA"/>
</dbReference>
<evidence type="ECO:0000259" key="5">
    <source>
        <dbReference type="Pfam" id="PF00535"/>
    </source>
</evidence>
<dbReference type="Pfam" id="PF00535">
    <property type="entry name" value="Glycos_transf_2"/>
    <property type="match status" value="1"/>
</dbReference>
<keyword evidence="4" id="KW-0808">Transferase</keyword>
<dbReference type="PANTHER" id="PTHR43179:SF12">
    <property type="entry name" value="GALACTOFURANOSYLTRANSFERASE GLFT2"/>
    <property type="match status" value="1"/>
</dbReference>
<proteinExistence type="inferred from homology"/>
<dbReference type="SUPFAM" id="SSF53448">
    <property type="entry name" value="Nucleotide-diphospho-sugar transferases"/>
    <property type="match status" value="1"/>
</dbReference>
<reference evidence="6 7" key="1">
    <citation type="submission" date="2015-07" db="EMBL/GenBank/DDBJ databases">
        <title>Whole genome sequence of Ardenticatena maritima DSM 23922.</title>
        <authorList>
            <person name="Hemp J."/>
            <person name="Ward L.M."/>
            <person name="Pace L.A."/>
            <person name="Fischer W.W."/>
        </authorList>
    </citation>
    <scope>NUCLEOTIDE SEQUENCE [LARGE SCALE GENOMIC DNA]</scope>
    <source>
        <strain evidence="6 7">110S</strain>
    </source>
</reference>
<evidence type="ECO:0000256" key="2">
    <source>
        <dbReference type="ARBA" id="ARBA00006739"/>
    </source>
</evidence>
<dbReference type="Gene3D" id="3.90.550.10">
    <property type="entry name" value="Spore Coat Polysaccharide Biosynthesis Protein SpsA, Chain A"/>
    <property type="match status" value="1"/>
</dbReference>
<keyword evidence="3" id="KW-0328">Glycosyltransferase</keyword>
<sequence length="310" mass="35260">MVSVVIPNWNGKHHLEACLPSLFAQTYRPFEVIVVDNGSTDGSVEWLATVWPQVRVVAFPQNRGVVAAFNAGVQAARGELIALLNNDTEQEPDWLERFVAGLLRHSDAGMAACKIRLWDDRTRLHTAGDTMSRDAQPGNRGVWEPDDGRFDREEYVFAPCGAAALYRRALFEDVGLFDQRLGSYLEDVDLAFRAQWRGWRCIYVPDAVVYHKVSATGGGVFASYYVGRNWFYVITKNFPARTLRRHWRAIARAQARHVWEAVRAWRGAAARARLRGMLVGALTWPRFVPDRRRIQATARVREEEIEALFS</sequence>
<comment type="caution">
    <text evidence="6">The sequence shown here is derived from an EMBL/GenBank/DDBJ whole genome shotgun (WGS) entry which is preliminary data.</text>
</comment>
<accession>A0A0P6YU84</accession>
<comment type="similarity">
    <text evidence="2">Belongs to the glycosyltransferase 2 family.</text>
</comment>
<feature type="domain" description="Glycosyltransferase 2-like" evidence="5">
    <location>
        <begin position="3"/>
        <end position="174"/>
    </location>
</feature>
<name>A0A0P6YU84_9CHLR</name>
<evidence type="ECO:0000256" key="4">
    <source>
        <dbReference type="ARBA" id="ARBA00022679"/>
    </source>
</evidence>
<comment type="pathway">
    <text evidence="1">Cell wall biogenesis; cell wall polysaccharide biosynthesis.</text>
</comment>
<dbReference type="AlphaFoldDB" id="A0A0P6YU84"/>
<evidence type="ECO:0000313" key="6">
    <source>
        <dbReference type="EMBL" id="KPL88660.1"/>
    </source>
</evidence>
<dbReference type="CDD" id="cd04186">
    <property type="entry name" value="GT_2_like_c"/>
    <property type="match status" value="1"/>
</dbReference>
<dbReference type="GO" id="GO:0016757">
    <property type="term" value="F:glycosyltransferase activity"/>
    <property type="evidence" value="ECO:0007669"/>
    <property type="project" value="UniProtKB-KW"/>
</dbReference>
<evidence type="ECO:0000256" key="3">
    <source>
        <dbReference type="ARBA" id="ARBA00022676"/>
    </source>
</evidence>
<dbReference type="InterPro" id="IPR001173">
    <property type="entry name" value="Glyco_trans_2-like"/>
</dbReference>
<organism evidence="6 7">
    <name type="scientific">Ardenticatena maritima</name>
    <dbReference type="NCBI Taxonomy" id="872965"/>
    <lineage>
        <taxon>Bacteria</taxon>
        <taxon>Bacillati</taxon>
        <taxon>Chloroflexota</taxon>
        <taxon>Ardenticatenia</taxon>
        <taxon>Ardenticatenales</taxon>
        <taxon>Ardenticatenaceae</taxon>
        <taxon>Ardenticatena</taxon>
    </lineage>
</organism>
<gene>
    <name evidence="6" type="ORF">SE16_05100</name>
</gene>
<dbReference type="InterPro" id="IPR029044">
    <property type="entry name" value="Nucleotide-diphossugar_trans"/>
</dbReference>